<sequence>MKGYTFLFIAMTIWLLSACGNNNGAYDASGIFEATEIIVSAKETGEILGFNVHEGDAVTPDLSLGVIDTTQLFLKKKQLEASQGAIRARMSNIPKQIASLQEQISTQRQEQKRFENLVSRNAANQKQLDDIHAQIVFLEKQLSAQMETLSSANSGILYEIASLDAQIDQLNDHIGNSIIKSPTKGVILAKYAERGELAVQGKALFKVADMENVFLRAYIIADQLTQLKTGRHVKVYSDKGKADREEHDGILTWISDKAEFTPKTIQTRNERANLVYAVKIRINNDGLIKMGMYGDVTF</sequence>
<keyword evidence="2" id="KW-0175">Coiled coil</keyword>
<comment type="caution">
    <text evidence="4">The sequence shown here is derived from an EMBL/GenBank/DDBJ whole genome shotgun (WGS) entry which is preliminary data.</text>
</comment>
<feature type="chain" id="PRO_5024362784" evidence="3">
    <location>
        <begin position="19"/>
        <end position="298"/>
    </location>
</feature>
<reference evidence="4 5" key="1">
    <citation type="submission" date="2019-03" db="EMBL/GenBank/DDBJ databases">
        <title>Single cell metagenomics reveals metabolic interactions within the superorganism composed of flagellate Streblomastix strix and complex community of Bacteroidetes bacteria on its surface.</title>
        <authorList>
            <person name="Treitli S.C."/>
            <person name="Kolisko M."/>
            <person name="Husnik F."/>
            <person name="Keeling P."/>
            <person name="Hampl V."/>
        </authorList>
    </citation>
    <scope>NUCLEOTIDE SEQUENCE [LARGE SCALE GENOMIC DNA]</scope>
    <source>
        <strain evidence="4">St1</strain>
    </source>
</reference>
<dbReference type="Gene3D" id="1.10.287.470">
    <property type="entry name" value="Helix hairpin bin"/>
    <property type="match status" value="1"/>
</dbReference>
<evidence type="ECO:0000313" key="5">
    <source>
        <dbReference type="Proteomes" id="UP000324575"/>
    </source>
</evidence>
<dbReference type="SUPFAM" id="SSF111369">
    <property type="entry name" value="HlyD-like secretion proteins"/>
    <property type="match status" value="1"/>
</dbReference>
<dbReference type="PANTHER" id="PTHR32347:SF23">
    <property type="entry name" value="BLL5650 PROTEIN"/>
    <property type="match status" value="1"/>
</dbReference>
<feature type="signal peptide" evidence="3">
    <location>
        <begin position="1"/>
        <end position="18"/>
    </location>
</feature>
<proteinExistence type="predicted"/>
<organism evidence="4 5">
    <name type="scientific">Candidatus Ordinivivax streblomastigis</name>
    <dbReference type="NCBI Taxonomy" id="2540710"/>
    <lineage>
        <taxon>Bacteria</taxon>
        <taxon>Pseudomonadati</taxon>
        <taxon>Bacteroidota</taxon>
        <taxon>Bacteroidia</taxon>
        <taxon>Bacteroidales</taxon>
        <taxon>Candidatus Ordinivivax</taxon>
    </lineage>
</organism>
<evidence type="ECO:0000313" key="4">
    <source>
        <dbReference type="EMBL" id="KAA6300388.1"/>
    </source>
</evidence>
<accession>A0A5M8NVP0</accession>
<protein>
    <submittedName>
        <fullName evidence="4">Uncharacterized protein</fullName>
    </submittedName>
</protein>
<gene>
    <name evidence="4" type="ORF">EZS26_003472</name>
</gene>
<dbReference type="Proteomes" id="UP000324575">
    <property type="component" value="Unassembled WGS sequence"/>
</dbReference>
<name>A0A5M8NVP0_9BACT</name>
<dbReference type="InterPro" id="IPR050465">
    <property type="entry name" value="UPF0194_transport"/>
</dbReference>
<dbReference type="PANTHER" id="PTHR32347">
    <property type="entry name" value="EFFLUX SYSTEM COMPONENT YKNX-RELATED"/>
    <property type="match status" value="1"/>
</dbReference>
<dbReference type="GO" id="GO:0030313">
    <property type="term" value="C:cell envelope"/>
    <property type="evidence" value="ECO:0007669"/>
    <property type="project" value="UniProtKB-SubCell"/>
</dbReference>
<keyword evidence="3" id="KW-0732">Signal</keyword>
<evidence type="ECO:0000256" key="2">
    <source>
        <dbReference type="ARBA" id="ARBA00023054"/>
    </source>
</evidence>
<dbReference type="Gene3D" id="2.40.50.100">
    <property type="match status" value="1"/>
</dbReference>
<comment type="subcellular location">
    <subcellularLocation>
        <location evidence="1">Cell envelope</location>
    </subcellularLocation>
</comment>
<dbReference type="Gene3D" id="2.40.30.170">
    <property type="match status" value="1"/>
</dbReference>
<dbReference type="PROSITE" id="PS51257">
    <property type="entry name" value="PROKAR_LIPOPROTEIN"/>
    <property type="match status" value="1"/>
</dbReference>
<dbReference type="AlphaFoldDB" id="A0A5M8NVP0"/>
<dbReference type="EMBL" id="SNRX01000089">
    <property type="protein sequence ID" value="KAA6300388.1"/>
    <property type="molecule type" value="Genomic_DNA"/>
</dbReference>
<evidence type="ECO:0000256" key="1">
    <source>
        <dbReference type="ARBA" id="ARBA00004196"/>
    </source>
</evidence>
<evidence type="ECO:0000256" key="3">
    <source>
        <dbReference type="SAM" id="SignalP"/>
    </source>
</evidence>